<dbReference type="OMA" id="REFECEY"/>
<sequence length="407" mass="45409">MGSKLEGTSAPPLRRDPYEVLSVSKDSSDQEIKTAYRKLALKYHPDKNTDNPEASELFKEVAYSYGILSDPEKRRQYDNAGFEAVDTEGMDMEIDLSNLGTVNTVFAALFSKLGVPIKTSISANVLEEALNGTVTVRPLPIGMSVNGKVEKQSAHFYSVTINEQQAEAGVVVRATSAAQSKFKLLYFEQDANGGYNLALQEDSEKTGKVTSAGMYFLHFQVYRMDSTMNALAMAKDPEAAFFKRLEGLQPCEVSELKAGTHIFAVYGDNFFKTASYTIEAVCAKSYEETTNKLQEIEAQILMKRNELRQFETEYRKALARFQEVTNRYSQEKQSVDELLRQRDSIHSSFTSARTVAISGNTSYSNGSSSKTAYDDAKADSLTEDGRDKSGRKKWFNLNLNRADKKFG</sequence>
<reference evidence="8" key="1">
    <citation type="submission" date="2021-01" db="UniProtKB">
        <authorList>
            <consortium name="EnsemblPlants"/>
        </authorList>
    </citation>
    <scope>IDENTIFICATION</scope>
</reference>
<feature type="domain" description="J" evidence="7">
    <location>
        <begin position="16"/>
        <end position="81"/>
    </location>
</feature>
<dbReference type="Gramene" id="Kaladp0083s0045.1.v1.1">
    <property type="protein sequence ID" value="Kaladp0083s0045.1.v1.1"/>
    <property type="gene ID" value="Kaladp0083s0045.v1.1"/>
</dbReference>
<dbReference type="InterPro" id="IPR001623">
    <property type="entry name" value="DnaJ_domain"/>
</dbReference>
<evidence type="ECO:0000256" key="2">
    <source>
        <dbReference type="ARBA" id="ARBA00023054"/>
    </source>
</evidence>
<dbReference type="SUPFAM" id="SSF46565">
    <property type="entry name" value="Chaperone J-domain"/>
    <property type="match status" value="1"/>
</dbReference>
<dbReference type="PROSITE" id="PS50076">
    <property type="entry name" value="DNAJ_2"/>
    <property type="match status" value="1"/>
</dbReference>
<evidence type="ECO:0000313" key="9">
    <source>
        <dbReference type="Proteomes" id="UP000594263"/>
    </source>
</evidence>
<evidence type="ECO:0000313" key="8">
    <source>
        <dbReference type="EnsemblPlants" id="Kaladp0083s0045.1.v1.1"/>
    </source>
</evidence>
<feature type="region of interest" description="Disordered" evidence="6">
    <location>
        <begin position="1"/>
        <end position="27"/>
    </location>
</feature>
<dbReference type="SMART" id="SM00271">
    <property type="entry name" value="DnaJ"/>
    <property type="match status" value="1"/>
</dbReference>
<name>A0A7N0UT20_KALFE</name>
<evidence type="ECO:0000256" key="6">
    <source>
        <dbReference type="SAM" id="MobiDB-lite"/>
    </source>
</evidence>
<dbReference type="PRINTS" id="PR00625">
    <property type="entry name" value="JDOMAIN"/>
</dbReference>
<evidence type="ECO:0000256" key="3">
    <source>
        <dbReference type="ARBA" id="ARBA00023136"/>
    </source>
</evidence>
<dbReference type="PANTHER" id="PTHR44272">
    <property type="entry name" value="DNAJ DOMAIN (PROKARYOTIC HEAT SHOCK PROTEIN)"/>
    <property type="match status" value="1"/>
</dbReference>
<evidence type="ECO:0000259" key="7">
    <source>
        <dbReference type="PROSITE" id="PS50076"/>
    </source>
</evidence>
<dbReference type="CDD" id="cd06257">
    <property type="entry name" value="DnaJ"/>
    <property type="match status" value="1"/>
</dbReference>
<evidence type="ECO:0000256" key="1">
    <source>
        <dbReference type="ARBA" id="ARBA00004370"/>
    </source>
</evidence>
<feature type="compositionally biased region" description="Low complexity" evidence="6">
    <location>
        <begin position="360"/>
        <end position="369"/>
    </location>
</feature>
<comment type="subcellular location">
    <subcellularLocation>
        <location evidence="1">Membrane</location>
    </subcellularLocation>
</comment>
<dbReference type="InterPro" id="IPR052812">
    <property type="entry name" value="Plant_DnaJ_domain"/>
</dbReference>
<dbReference type="Pfam" id="PF00226">
    <property type="entry name" value="DnaJ"/>
    <property type="match status" value="1"/>
</dbReference>
<feature type="compositionally biased region" description="Basic and acidic residues" evidence="6">
    <location>
        <begin position="372"/>
        <end position="388"/>
    </location>
</feature>
<dbReference type="GO" id="GO:0016020">
    <property type="term" value="C:membrane"/>
    <property type="evidence" value="ECO:0007669"/>
    <property type="project" value="UniProtKB-SubCell"/>
</dbReference>
<organism evidence="8 9">
    <name type="scientific">Kalanchoe fedtschenkoi</name>
    <name type="common">Lavender scallops</name>
    <name type="synonym">South American air plant</name>
    <dbReference type="NCBI Taxonomy" id="63787"/>
    <lineage>
        <taxon>Eukaryota</taxon>
        <taxon>Viridiplantae</taxon>
        <taxon>Streptophyta</taxon>
        <taxon>Embryophyta</taxon>
        <taxon>Tracheophyta</taxon>
        <taxon>Spermatophyta</taxon>
        <taxon>Magnoliopsida</taxon>
        <taxon>eudicotyledons</taxon>
        <taxon>Gunneridae</taxon>
        <taxon>Pentapetalae</taxon>
        <taxon>Saxifragales</taxon>
        <taxon>Crassulaceae</taxon>
        <taxon>Kalanchoe</taxon>
    </lineage>
</organism>
<keyword evidence="9" id="KW-1185">Reference proteome</keyword>
<feature type="region of interest" description="Disordered" evidence="6">
    <location>
        <begin position="360"/>
        <end position="390"/>
    </location>
</feature>
<protein>
    <recommendedName>
        <fullName evidence="7">J domain-containing protein</fullName>
    </recommendedName>
</protein>
<keyword evidence="2 5" id="KW-0175">Coiled coil</keyword>
<dbReference type="InterPro" id="IPR036869">
    <property type="entry name" value="J_dom_sf"/>
</dbReference>
<evidence type="ECO:0000256" key="5">
    <source>
        <dbReference type="SAM" id="Coils"/>
    </source>
</evidence>
<proteinExistence type="predicted"/>
<dbReference type="AlphaFoldDB" id="A0A7N0UT20"/>
<dbReference type="Gene3D" id="1.10.287.110">
    <property type="entry name" value="DnaJ domain"/>
    <property type="match status" value="1"/>
</dbReference>
<keyword evidence="3" id="KW-0472">Membrane</keyword>
<feature type="coiled-coil region" evidence="5">
    <location>
        <begin position="286"/>
        <end position="341"/>
    </location>
</feature>
<accession>A0A7N0UT20</accession>
<keyword evidence="4" id="KW-0143">Chaperone</keyword>
<dbReference type="Proteomes" id="UP000594263">
    <property type="component" value="Unplaced"/>
</dbReference>
<dbReference type="EnsemblPlants" id="Kaladp0083s0045.1.v1.1">
    <property type="protein sequence ID" value="Kaladp0083s0045.1.v1.1"/>
    <property type="gene ID" value="Kaladp0083s0045.v1.1"/>
</dbReference>
<evidence type="ECO:0000256" key="4">
    <source>
        <dbReference type="ARBA" id="ARBA00023186"/>
    </source>
</evidence>
<dbReference type="FunFam" id="1.10.287.110:FF:000097">
    <property type="entry name" value="Chaperone protein dnaJ 16"/>
    <property type="match status" value="1"/>
</dbReference>
<dbReference type="PANTHER" id="PTHR44272:SF3">
    <property type="entry name" value="J DOMAIN-CONTAINING PROTEIN"/>
    <property type="match status" value="1"/>
</dbReference>